<evidence type="ECO:0000256" key="1">
    <source>
        <dbReference type="ARBA" id="ARBA00022801"/>
    </source>
</evidence>
<gene>
    <name evidence="3" type="ORF">GCM10023091_27420</name>
</gene>
<name>A0ABP8M067_9BACT</name>
<dbReference type="Gene3D" id="2.120.10.30">
    <property type="entry name" value="TolB, C-terminal domain"/>
    <property type="match status" value="1"/>
</dbReference>
<dbReference type="PANTHER" id="PTHR47572:SF4">
    <property type="entry name" value="LACTONASE DRP35"/>
    <property type="match status" value="1"/>
</dbReference>
<dbReference type="PRINTS" id="PR01790">
    <property type="entry name" value="SMP30FAMILY"/>
</dbReference>
<proteinExistence type="predicted"/>
<dbReference type="InterPro" id="IPR051262">
    <property type="entry name" value="SMP-30/CGR1_Lactonase"/>
</dbReference>
<dbReference type="InterPro" id="IPR013658">
    <property type="entry name" value="SGL"/>
</dbReference>
<evidence type="ECO:0000259" key="2">
    <source>
        <dbReference type="Pfam" id="PF08450"/>
    </source>
</evidence>
<sequence>MTGMKKVLCLKIALLFWVGPGLQTVMIAQSLPVIGKVVVEDPQFEKLVAKDGVVEVLAGGFVWAEGPVWVKGRQSVLFTDVPKNTIYEWSGTTGLSVFLTPSGYTGAGVYSDEPGANGLLIDDAGNLVACEHGDRRVSVMPLAKGGKRTVADQYEGKKLNSPNDVAQHPVTKALYFTDPPYGLEKKENDPKRELDFFGVYRVDGKGKVALVAGDLTRPNGVAFSPDGKILYVAVSDPERAHIMAYPLTAEGKAGKGKILFDATPMVKMGRPGLPDGLKTDVEGNIWTTGPGGVLVISPDGKLLGRIETGRPTANCAWGDDGSTLYITAHQYLCRIRTRTKGAGWR</sequence>
<dbReference type="EMBL" id="BAABEY010000025">
    <property type="protein sequence ID" value="GAA4441725.1"/>
    <property type="molecule type" value="Genomic_DNA"/>
</dbReference>
<dbReference type="Proteomes" id="UP001501508">
    <property type="component" value="Unassembled WGS sequence"/>
</dbReference>
<reference evidence="4" key="1">
    <citation type="journal article" date="2019" name="Int. J. Syst. Evol. Microbiol.">
        <title>The Global Catalogue of Microorganisms (GCM) 10K type strain sequencing project: providing services to taxonomists for standard genome sequencing and annotation.</title>
        <authorList>
            <consortium name="The Broad Institute Genomics Platform"/>
            <consortium name="The Broad Institute Genome Sequencing Center for Infectious Disease"/>
            <person name="Wu L."/>
            <person name="Ma J."/>
        </authorList>
    </citation>
    <scope>NUCLEOTIDE SEQUENCE [LARGE SCALE GENOMIC DNA]</scope>
    <source>
        <strain evidence="4">JCM 31920</strain>
    </source>
</reference>
<evidence type="ECO:0000313" key="3">
    <source>
        <dbReference type="EMBL" id="GAA4441725.1"/>
    </source>
</evidence>
<keyword evidence="1" id="KW-0378">Hydrolase</keyword>
<evidence type="ECO:0000313" key="4">
    <source>
        <dbReference type="Proteomes" id="UP001501508"/>
    </source>
</evidence>
<keyword evidence="4" id="KW-1185">Reference proteome</keyword>
<accession>A0ABP8M067</accession>
<dbReference type="Pfam" id="PF08450">
    <property type="entry name" value="SGL"/>
    <property type="match status" value="1"/>
</dbReference>
<comment type="caution">
    <text evidence="3">The sequence shown here is derived from an EMBL/GenBank/DDBJ whole genome shotgun (WGS) entry which is preliminary data.</text>
</comment>
<organism evidence="3 4">
    <name type="scientific">Ravibacter arvi</name>
    <dbReference type="NCBI Taxonomy" id="2051041"/>
    <lineage>
        <taxon>Bacteria</taxon>
        <taxon>Pseudomonadati</taxon>
        <taxon>Bacteroidota</taxon>
        <taxon>Cytophagia</taxon>
        <taxon>Cytophagales</taxon>
        <taxon>Spirosomataceae</taxon>
        <taxon>Ravibacter</taxon>
    </lineage>
</organism>
<protein>
    <submittedName>
        <fullName evidence="3">SMP-30/gluconolactonase/LRE family protein</fullName>
    </submittedName>
</protein>
<dbReference type="PANTHER" id="PTHR47572">
    <property type="entry name" value="LIPOPROTEIN-RELATED"/>
    <property type="match status" value="1"/>
</dbReference>
<feature type="domain" description="SMP-30/Gluconolactonase/LRE-like region" evidence="2">
    <location>
        <begin position="63"/>
        <end position="329"/>
    </location>
</feature>
<dbReference type="InterPro" id="IPR011042">
    <property type="entry name" value="6-blade_b-propeller_TolB-like"/>
</dbReference>
<dbReference type="InterPro" id="IPR005511">
    <property type="entry name" value="SMP-30"/>
</dbReference>
<dbReference type="SUPFAM" id="SSF63829">
    <property type="entry name" value="Calcium-dependent phosphotriesterase"/>
    <property type="match status" value="1"/>
</dbReference>